<name>A0ABT6RC40_9BACT</name>
<dbReference type="CDD" id="cd20753">
    <property type="entry name" value="cyt_P460_Mc-like"/>
    <property type="match status" value="1"/>
</dbReference>
<comment type="caution">
    <text evidence="2">The sequence shown here is derived from an EMBL/GenBank/DDBJ whole genome shotgun (WGS) entry which is preliminary data.</text>
</comment>
<sequence>MQKGSPFFVPISQANIYHHNPCPVHGSKCPVRKNRQIQASTSILTWSKNSTIPFSFQKISKPFRIVVILAVLITALQFVQRPVANPTVVHPLQAPAEVVSILQRACYDCHSNETNLRWYDKIAPASWFVNAHVKEARQRLNFSTWDTLHSADQQGRFWEIVNMAISGKMPLTSYTAVHPKANLSPQDIEVLQKYARDMSPARYQDTSVINQAEKELHDFVQGNINNKVPVAANGVAYVPDFQNWQIISTTNRFDNHSIRILYGNDIAVKAIRNNNTHPFPEGSTVVKAVWNSIESENGDITPGSLNSIQIMTKNNTQFADSKGWGFAKFNGIQLTPYGHTPLFNSTCYNCHKIADNNDYIFNLPLKNEAGARPMFDAGDLKVITSFANRKQKTMSVLYGNAAARKSAIGGYQTHAAGEILKLVMFKQEDNKYWYGSYINGAMLSVETLTATGSDAKSLTYSLVQGRAPLNTNGQPMSGDERIIDILAHRPSVFP</sequence>
<gene>
    <name evidence="2" type="ORF">QJ048_06715</name>
</gene>
<proteinExistence type="predicted"/>
<dbReference type="EMBL" id="JASBRG010000003">
    <property type="protein sequence ID" value="MDI3319457.1"/>
    <property type="molecule type" value="Genomic_DNA"/>
</dbReference>
<dbReference type="Gene3D" id="3.50.70.20">
    <property type="entry name" value="Cytochrome P460"/>
    <property type="match status" value="1"/>
</dbReference>
<feature type="domain" description="Haem-binding" evidence="1">
    <location>
        <begin position="70"/>
        <end position="199"/>
    </location>
</feature>
<dbReference type="Proteomes" id="UP001226434">
    <property type="component" value="Unassembled WGS sequence"/>
</dbReference>
<organism evidence="2 3">
    <name type="scientific">Pinibacter soli</name>
    <dbReference type="NCBI Taxonomy" id="3044211"/>
    <lineage>
        <taxon>Bacteria</taxon>
        <taxon>Pseudomonadati</taxon>
        <taxon>Bacteroidota</taxon>
        <taxon>Chitinophagia</taxon>
        <taxon>Chitinophagales</taxon>
        <taxon>Chitinophagaceae</taxon>
        <taxon>Pinibacter</taxon>
    </lineage>
</organism>
<dbReference type="RefSeq" id="WP_282333571.1">
    <property type="nucleotide sequence ID" value="NZ_JASBRG010000003.1"/>
</dbReference>
<evidence type="ECO:0000313" key="3">
    <source>
        <dbReference type="Proteomes" id="UP001226434"/>
    </source>
</evidence>
<accession>A0ABT6RC40</accession>
<dbReference type="InterPro" id="IPR038142">
    <property type="entry name" value="Cytochrome_P460_sp"/>
</dbReference>
<reference evidence="2 3" key="1">
    <citation type="submission" date="2023-05" db="EMBL/GenBank/DDBJ databases">
        <title>Genome sequence of Pinibacter sp. MAH-24.</title>
        <authorList>
            <person name="Huq M.A."/>
        </authorList>
    </citation>
    <scope>NUCLEOTIDE SEQUENCE [LARGE SCALE GENOMIC DNA]</scope>
    <source>
        <strain evidence="2 3">MAH-24</strain>
    </source>
</reference>
<dbReference type="SMART" id="SM01235">
    <property type="entry name" value="Haem_bd"/>
    <property type="match status" value="1"/>
</dbReference>
<dbReference type="InterPro" id="IPR032033">
    <property type="entry name" value="Cytochrome_P460"/>
</dbReference>
<protein>
    <submittedName>
        <fullName evidence="2">Heme-binding domain-containing protein</fullName>
    </submittedName>
</protein>
<dbReference type="Pfam" id="PF16694">
    <property type="entry name" value="Cytochrome_P460"/>
    <property type="match status" value="1"/>
</dbReference>
<keyword evidence="3" id="KW-1185">Reference proteome</keyword>
<evidence type="ECO:0000259" key="1">
    <source>
        <dbReference type="SMART" id="SM01235"/>
    </source>
</evidence>
<evidence type="ECO:0000313" key="2">
    <source>
        <dbReference type="EMBL" id="MDI3319457.1"/>
    </source>
</evidence>
<dbReference type="Pfam" id="PF14376">
    <property type="entry name" value="Haem_bd"/>
    <property type="match status" value="1"/>
</dbReference>
<dbReference type="InterPro" id="IPR025992">
    <property type="entry name" value="Haem-bd"/>
</dbReference>